<protein>
    <submittedName>
        <fullName evidence="3">Uncharacterized protein LOC109505225</fullName>
    </submittedName>
</protein>
<dbReference type="AlphaFoldDB" id="A0A6J0PF59"/>
<dbReference type="Proteomes" id="UP000504607">
    <property type="component" value="Unplaced"/>
</dbReference>
<proteinExistence type="predicted"/>
<organism evidence="2 3">
    <name type="scientific">Elaeis guineensis var. tenera</name>
    <name type="common">Oil palm</name>
    <dbReference type="NCBI Taxonomy" id="51953"/>
    <lineage>
        <taxon>Eukaryota</taxon>
        <taxon>Viridiplantae</taxon>
        <taxon>Streptophyta</taxon>
        <taxon>Embryophyta</taxon>
        <taxon>Tracheophyta</taxon>
        <taxon>Spermatophyta</taxon>
        <taxon>Magnoliopsida</taxon>
        <taxon>Liliopsida</taxon>
        <taxon>Arecaceae</taxon>
        <taxon>Arecoideae</taxon>
        <taxon>Cocoseae</taxon>
        <taxon>Elaeidinae</taxon>
        <taxon>Elaeis</taxon>
    </lineage>
</organism>
<sequence length="213" mass="22205">MRPTDAEIRQYTARKRPASGAGPSRPPKKPSTAAPTVAASATDQSKPVIALSALTVQPEERPAEEATEGMSAASPTGVASDVVREPERHPTASAAATGGAASSPSIPSLPDLRAGAADRGKAPMAPADDQRSGSIAASPGAQVPEGASALADHNLRPRLQLIYTMSELEIGYRRFGNIQAVWKDRATAVEADKAVLVEHLKQSTDREARLVDE</sequence>
<evidence type="ECO:0000313" key="2">
    <source>
        <dbReference type="Proteomes" id="UP000504607"/>
    </source>
</evidence>
<feature type="compositionally biased region" description="Low complexity" evidence="1">
    <location>
        <begin position="91"/>
        <end position="105"/>
    </location>
</feature>
<feature type="region of interest" description="Disordered" evidence="1">
    <location>
        <begin position="1"/>
        <end position="149"/>
    </location>
</feature>
<evidence type="ECO:0000313" key="3">
    <source>
        <dbReference type="RefSeq" id="XP_019703192.1"/>
    </source>
</evidence>
<name>A0A6J0PF59_ELAGV</name>
<accession>A0A6J0PF59</accession>
<dbReference type="RefSeq" id="XP_019703192.1">
    <property type="nucleotide sequence ID" value="XM_019847633.1"/>
</dbReference>
<feature type="non-terminal residue" evidence="3">
    <location>
        <position position="213"/>
    </location>
</feature>
<evidence type="ECO:0000256" key="1">
    <source>
        <dbReference type="SAM" id="MobiDB-lite"/>
    </source>
</evidence>
<gene>
    <name evidence="3" type="primary">LOC109505225</name>
</gene>
<keyword evidence="2" id="KW-1185">Reference proteome</keyword>
<feature type="compositionally biased region" description="Low complexity" evidence="1">
    <location>
        <begin position="30"/>
        <end position="42"/>
    </location>
</feature>
<dbReference type="InParanoid" id="A0A6J0PF59"/>
<reference evidence="3" key="1">
    <citation type="submission" date="2025-08" db="UniProtKB">
        <authorList>
            <consortium name="RefSeq"/>
        </authorList>
    </citation>
    <scope>IDENTIFICATION</scope>
</reference>